<keyword evidence="10" id="KW-1185">Reference proteome</keyword>
<dbReference type="GO" id="GO:0004656">
    <property type="term" value="F:procollagen-proline 4-dioxygenase activity"/>
    <property type="evidence" value="ECO:0007669"/>
    <property type="project" value="UniProtKB-EC"/>
</dbReference>
<dbReference type="PROSITE" id="PS51471">
    <property type="entry name" value="FE2OG_OXY"/>
    <property type="match status" value="1"/>
</dbReference>
<comment type="catalytic activity">
    <reaction evidence="7">
        <text>L-prolyl-[collagen] + 2-oxoglutarate + O2 = trans-4-hydroxy-L-prolyl-[collagen] + succinate + CO2</text>
        <dbReference type="Rhea" id="RHEA:18945"/>
        <dbReference type="Rhea" id="RHEA-COMP:11676"/>
        <dbReference type="Rhea" id="RHEA-COMP:11680"/>
        <dbReference type="ChEBI" id="CHEBI:15379"/>
        <dbReference type="ChEBI" id="CHEBI:16526"/>
        <dbReference type="ChEBI" id="CHEBI:16810"/>
        <dbReference type="ChEBI" id="CHEBI:30031"/>
        <dbReference type="ChEBI" id="CHEBI:50342"/>
        <dbReference type="ChEBI" id="CHEBI:61965"/>
        <dbReference type="EC" id="1.14.11.2"/>
    </reaction>
</comment>
<evidence type="ECO:0000256" key="2">
    <source>
        <dbReference type="ARBA" id="ARBA00004648"/>
    </source>
</evidence>
<evidence type="ECO:0000256" key="1">
    <source>
        <dbReference type="ARBA" id="ARBA00001961"/>
    </source>
</evidence>
<dbReference type="InterPro" id="IPR005123">
    <property type="entry name" value="Oxoglu/Fe-dep_dioxygenase_dom"/>
</dbReference>
<feature type="domain" description="Fe2OG dioxygenase" evidence="8">
    <location>
        <begin position="55"/>
        <end position="178"/>
    </location>
</feature>
<name>A0A250XT76_9CHLO</name>
<comment type="cofactor">
    <cofactor evidence="1">
        <name>L-ascorbate</name>
        <dbReference type="ChEBI" id="CHEBI:38290"/>
    </cofactor>
</comment>
<evidence type="ECO:0000256" key="7">
    <source>
        <dbReference type="ARBA" id="ARBA00049169"/>
    </source>
</evidence>
<dbReference type="InterPro" id="IPR045054">
    <property type="entry name" value="P4HA-like"/>
</dbReference>
<keyword evidence="6" id="KW-0408">Iron</keyword>
<organism evidence="9 10">
    <name type="scientific">Chlamydomonas eustigma</name>
    <dbReference type="NCBI Taxonomy" id="1157962"/>
    <lineage>
        <taxon>Eukaryota</taxon>
        <taxon>Viridiplantae</taxon>
        <taxon>Chlorophyta</taxon>
        <taxon>core chlorophytes</taxon>
        <taxon>Chlorophyceae</taxon>
        <taxon>CS clade</taxon>
        <taxon>Chlamydomonadales</taxon>
        <taxon>Chlamydomonadaceae</taxon>
        <taxon>Chlamydomonas</taxon>
    </lineage>
</organism>
<dbReference type="Gene3D" id="2.60.120.620">
    <property type="entry name" value="q2cbj1_9rhob like domain"/>
    <property type="match status" value="1"/>
</dbReference>
<dbReference type="GO" id="GO:0031418">
    <property type="term" value="F:L-ascorbic acid binding"/>
    <property type="evidence" value="ECO:0007669"/>
    <property type="project" value="InterPro"/>
</dbReference>
<dbReference type="GO" id="GO:0005506">
    <property type="term" value="F:iron ion binding"/>
    <property type="evidence" value="ECO:0007669"/>
    <property type="project" value="InterPro"/>
</dbReference>
<gene>
    <name evidence="9" type="ORF">CEUSTIGMA_g13626.t1</name>
</gene>
<dbReference type="Proteomes" id="UP000232323">
    <property type="component" value="Unassembled WGS sequence"/>
</dbReference>
<dbReference type="OrthoDB" id="420380at2759"/>
<dbReference type="InterPro" id="IPR044862">
    <property type="entry name" value="Pro_4_hyd_alph_FE2OG_OXY"/>
</dbReference>
<evidence type="ECO:0000313" key="10">
    <source>
        <dbReference type="Proteomes" id="UP000232323"/>
    </source>
</evidence>
<comment type="caution">
    <text evidence="9">The sequence shown here is derived from an EMBL/GenBank/DDBJ whole genome shotgun (WGS) entry which is preliminary data.</text>
</comment>
<keyword evidence="5" id="KW-0560">Oxidoreductase</keyword>
<keyword evidence="3" id="KW-0479">Metal-binding</keyword>
<reference evidence="9 10" key="1">
    <citation type="submission" date="2017-08" db="EMBL/GenBank/DDBJ databases">
        <title>Acidophilic green algal genome provides insights into adaptation to an acidic environment.</title>
        <authorList>
            <person name="Hirooka S."/>
            <person name="Hirose Y."/>
            <person name="Kanesaki Y."/>
            <person name="Higuchi S."/>
            <person name="Fujiwara T."/>
            <person name="Onuma R."/>
            <person name="Era A."/>
            <person name="Ohbayashi R."/>
            <person name="Uzuka A."/>
            <person name="Nozaki H."/>
            <person name="Yoshikawa H."/>
            <person name="Miyagishima S.Y."/>
        </authorList>
    </citation>
    <scope>NUCLEOTIDE SEQUENCE [LARGE SCALE GENOMIC DNA]</scope>
    <source>
        <strain evidence="9 10">NIES-2499</strain>
    </source>
</reference>
<proteinExistence type="predicted"/>
<dbReference type="EMBL" id="BEGY01000245">
    <property type="protein sequence ID" value="GAX86213.1"/>
    <property type="molecule type" value="Genomic_DNA"/>
</dbReference>
<dbReference type="Pfam" id="PF13640">
    <property type="entry name" value="2OG-FeII_Oxy_3"/>
    <property type="match status" value="1"/>
</dbReference>
<evidence type="ECO:0000256" key="4">
    <source>
        <dbReference type="ARBA" id="ARBA00022964"/>
    </source>
</evidence>
<dbReference type="AlphaFoldDB" id="A0A250XT76"/>
<evidence type="ECO:0000256" key="5">
    <source>
        <dbReference type="ARBA" id="ARBA00023002"/>
    </source>
</evidence>
<dbReference type="InterPro" id="IPR006620">
    <property type="entry name" value="Pro_4_hyd_alph"/>
</dbReference>
<keyword evidence="4" id="KW-0223">Dioxygenase</keyword>
<dbReference type="PANTHER" id="PTHR10869">
    <property type="entry name" value="PROLYL 4-HYDROXYLASE ALPHA SUBUNIT"/>
    <property type="match status" value="1"/>
</dbReference>
<dbReference type="SMART" id="SM00702">
    <property type="entry name" value="P4Hc"/>
    <property type="match status" value="1"/>
</dbReference>
<accession>A0A250XT76</accession>
<dbReference type="GO" id="GO:0005789">
    <property type="term" value="C:endoplasmic reticulum membrane"/>
    <property type="evidence" value="ECO:0007669"/>
    <property type="project" value="UniProtKB-SubCell"/>
</dbReference>
<evidence type="ECO:0000313" key="9">
    <source>
        <dbReference type="EMBL" id="GAX86213.1"/>
    </source>
</evidence>
<evidence type="ECO:0000259" key="8">
    <source>
        <dbReference type="PROSITE" id="PS51471"/>
    </source>
</evidence>
<protein>
    <recommendedName>
        <fullName evidence="8">Fe2OG dioxygenase domain-containing protein</fullName>
    </recommendedName>
</protein>
<evidence type="ECO:0000256" key="6">
    <source>
        <dbReference type="ARBA" id="ARBA00023004"/>
    </source>
</evidence>
<evidence type="ECO:0000256" key="3">
    <source>
        <dbReference type="ARBA" id="ARBA00022723"/>
    </source>
</evidence>
<dbReference type="PANTHER" id="PTHR10869:SF246">
    <property type="entry name" value="TRANSMEMBRANE PROLYL 4-HYDROXYLASE"/>
    <property type="match status" value="1"/>
</dbReference>
<dbReference type="STRING" id="1157962.A0A250XT76"/>
<comment type="subcellular location">
    <subcellularLocation>
        <location evidence="2">Endoplasmic reticulum membrane</location>
        <topology evidence="2">Single-pass type II membrane protein</topology>
    </subcellularLocation>
</comment>
<sequence length="187" mass="20860">MLFPSGLAFAPGEKVDQEQQTRTSKGTFLSEQTDGDGVLAWVEERIAAVTLLPRENGEAFNVLKYENMQHYDSHMDSFDPKTFGPQPSQRIATVLVYLSDVAEGGETVFKKEGLDGGNRVITDWRNCDDGSYKYKPRLGDAVLFWGVYPDGEIDPRSLHGGCPVKNGTKWVMTKWLRSKGGRPAWAQ</sequence>